<dbReference type="Proteomes" id="UP001141552">
    <property type="component" value="Unassembled WGS sequence"/>
</dbReference>
<protein>
    <recommendedName>
        <fullName evidence="1">DUF4283 domain-containing protein</fullName>
    </recommendedName>
</protein>
<dbReference type="OrthoDB" id="1751344at2759"/>
<name>A0A9Q0F244_9ROSI</name>
<evidence type="ECO:0000259" key="1">
    <source>
        <dbReference type="Pfam" id="PF14111"/>
    </source>
</evidence>
<dbReference type="Pfam" id="PF14111">
    <property type="entry name" value="DUF4283"/>
    <property type="match status" value="1"/>
</dbReference>
<sequence length="310" mass="33292">MASPPIYDSSGISRERSALVMDLGRIVLPKPNSAGAKGLKSKSAVVVQVPVDLVSSVTDTTVASTSTELNLPLDRSSPPLTMDVPEIKAPLQGTPLTTVGSSSIAPNVAVDSVPLTATVNRDSWARIVSNDSNVTPQPLEFVKPMLAADNSTICIPSELLDIGRKKYSLCLVGQFMGVMPKMGFIHAIFNKLWGRQGPISVSPYKEDLILVQFPIESALLRALSGGPWHVGGIPLVLRRWSSSLEKLDFSTAVLPTWVQLQNVPFELLTREGLSYLASAIGVPLHADQDCSKIFNGNSVNLCIEVDYSMP</sequence>
<dbReference type="PANTHER" id="PTHR31286">
    <property type="entry name" value="GLYCINE-RICH CELL WALL STRUCTURAL PROTEIN 1.8-LIKE"/>
    <property type="match status" value="1"/>
</dbReference>
<reference evidence="2" key="2">
    <citation type="journal article" date="2023" name="Plants (Basel)">
        <title>Annotation of the Turnera subulata (Passifloraceae) Draft Genome Reveals the S-Locus Evolved after the Divergence of Turneroideae from Passifloroideae in a Stepwise Manner.</title>
        <authorList>
            <person name="Henning P.M."/>
            <person name="Roalson E.H."/>
            <person name="Mir W."/>
            <person name="McCubbin A.G."/>
            <person name="Shore J.S."/>
        </authorList>
    </citation>
    <scope>NUCLEOTIDE SEQUENCE</scope>
    <source>
        <strain evidence="2">F60SS</strain>
    </source>
</reference>
<comment type="caution">
    <text evidence="2">The sequence shown here is derived from an EMBL/GenBank/DDBJ whole genome shotgun (WGS) entry which is preliminary data.</text>
</comment>
<reference evidence="2" key="1">
    <citation type="submission" date="2022-02" db="EMBL/GenBank/DDBJ databases">
        <authorList>
            <person name="Henning P.M."/>
            <person name="McCubbin A.G."/>
            <person name="Shore J.S."/>
        </authorList>
    </citation>
    <scope>NUCLEOTIDE SEQUENCE</scope>
    <source>
        <strain evidence="2">F60SS</strain>
        <tissue evidence="2">Leaves</tissue>
    </source>
</reference>
<dbReference type="EMBL" id="JAKUCV010007447">
    <property type="protein sequence ID" value="KAJ4823478.1"/>
    <property type="molecule type" value="Genomic_DNA"/>
</dbReference>
<dbReference type="InterPro" id="IPR025558">
    <property type="entry name" value="DUF4283"/>
</dbReference>
<evidence type="ECO:0000313" key="3">
    <source>
        <dbReference type="Proteomes" id="UP001141552"/>
    </source>
</evidence>
<dbReference type="InterPro" id="IPR040256">
    <property type="entry name" value="At4g02000-like"/>
</dbReference>
<organism evidence="2 3">
    <name type="scientific">Turnera subulata</name>
    <dbReference type="NCBI Taxonomy" id="218843"/>
    <lineage>
        <taxon>Eukaryota</taxon>
        <taxon>Viridiplantae</taxon>
        <taxon>Streptophyta</taxon>
        <taxon>Embryophyta</taxon>
        <taxon>Tracheophyta</taxon>
        <taxon>Spermatophyta</taxon>
        <taxon>Magnoliopsida</taxon>
        <taxon>eudicotyledons</taxon>
        <taxon>Gunneridae</taxon>
        <taxon>Pentapetalae</taxon>
        <taxon>rosids</taxon>
        <taxon>fabids</taxon>
        <taxon>Malpighiales</taxon>
        <taxon>Passifloraceae</taxon>
        <taxon>Turnera</taxon>
    </lineage>
</organism>
<keyword evidence="3" id="KW-1185">Reference proteome</keyword>
<feature type="non-terminal residue" evidence="2">
    <location>
        <position position="310"/>
    </location>
</feature>
<feature type="domain" description="DUF4283" evidence="1">
    <location>
        <begin position="167"/>
        <end position="243"/>
    </location>
</feature>
<proteinExistence type="predicted"/>
<gene>
    <name evidence="2" type="ORF">Tsubulata_034642</name>
</gene>
<dbReference type="PANTHER" id="PTHR31286:SF180">
    <property type="entry name" value="OS10G0362600 PROTEIN"/>
    <property type="match status" value="1"/>
</dbReference>
<dbReference type="AlphaFoldDB" id="A0A9Q0F244"/>
<evidence type="ECO:0000313" key="2">
    <source>
        <dbReference type="EMBL" id="KAJ4823478.1"/>
    </source>
</evidence>
<accession>A0A9Q0F244</accession>